<dbReference type="PANTHER" id="PTHR36115">
    <property type="entry name" value="PROLINE-RICH ANTIGEN HOMOLOG-RELATED"/>
    <property type="match status" value="1"/>
</dbReference>
<comment type="caution">
    <text evidence="9">The sequence shown here is derived from an EMBL/GenBank/DDBJ whole genome shotgun (WGS) entry which is preliminary data.</text>
</comment>
<name>A0A8J7V146_9PROT</name>
<dbReference type="RefSeq" id="WP_210680493.1">
    <property type="nucleotide sequence ID" value="NZ_JAGMWN010000001.1"/>
</dbReference>
<gene>
    <name evidence="9" type="ORF">KAJ83_02850</name>
</gene>
<proteinExistence type="predicted"/>
<feature type="domain" description="RDD" evidence="8">
    <location>
        <begin position="40"/>
        <end position="160"/>
    </location>
</feature>
<dbReference type="Pfam" id="PF06271">
    <property type="entry name" value="RDD"/>
    <property type="match status" value="1"/>
</dbReference>
<accession>A0A8J7V146</accession>
<organism evidence="9 10">
    <name type="scientific">Marivibrio halodurans</name>
    <dbReference type="NCBI Taxonomy" id="2039722"/>
    <lineage>
        <taxon>Bacteria</taxon>
        <taxon>Pseudomonadati</taxon>
        <taxon>Pseudomonadota</taxon>
        <taxon>Alphaproteobacteria</taxon>
        <taxon>Rhodospirillales</taxon>
        <taxon>Rhodospirillaceae</taxon>
        <taxon>Marivibrio</taxon>
    </lineage>
</organism>
<evidence type="ECO:0000259" key="8">
    <source>
        <dbReference type="Pfam" id="PF06271"/>
    </source>
</evidence>
<reference evidence="9" key="1">
    <citation type="submission" date="2021-04" db="EMBL/GenBank/DDBJ databases">
        <authorList>
            <person name="Zhang D.-C."/>
        </authorList>
    </citation>
    <scope>NUCLEOTIDE SEQUENCE</scope>
    <source>
        <strain evidence="9">CGMCC 1.15697</strain>
    </source>
</reference>
<feature type="transmembrane region" description="Helical" evidence="7">
    <location>
        <begin position="123"/>
        <end position="147"/>
    </location>
</feature>
<dbReference type="EMBL" id="JAGMWN010000001">
    <property type="protein sequence ID" value="MBP5855930.1"/>
    <property type="molecule type" value="Genomic_DNA"/>
</dbReference>
<dbReference type="InterPro" id="IPR010432">
    <property type="entry name" value="RDD"/>
</dbReference>
<feature type="transmembrane region" description="Helical" evidence="7">
    <location>
        <begin position="52"/>
        <end position="78"/>
    </location>
</feature>
<keyword evidence="10" id="KW-1185">Reference proteome</keyword>
<dbReference type="Proteomes" id="UP000672602">
    <property type="component" value="Unassembled WGS sequence"/>
</dbReference>
<keyword evidence="2" id="KW-1003">Cell membrane</keyword>
<keyword evidence="3 7" id="KW-0812">Transmembrane</keyword>
<evidence type="ECO:0000256" key="1">
    <source>
        <dbReference type="ARBA" id="ARBA00004651"/>
    </source>
</evidence>
<keyword evidence="5 7" id="KW-0472">Membrane</keyword>
<keyword evidence="4 7" id="KW-1133">Transmembrane helix</keyword>
<evidence type="ECO:0000313" key="9">
    <source>
        <dbReference type="EMBL" id="MBP5855930.1"/>
    </source>
</evidence>
<evidence type="ECO:0000256" key="7">
    <source>
        <dbReference type="SAM" id="Phobius"/>
    </source>
</evidence>
<evidence type="ECO:0000256" key="2">
    <source>
        <dbReference type="ARBA" id="ARBA00022475"/>
    </source>
</evidence>
<comment type="subcellular location">
    <subcellularLocation>
        <location evidence="1">Cell membrane</location>
        <topology evidence="1">Multi-pass membrane protein</topology>
    </subcellularLocation>
</comment>
<evidence type="ECO:0000256" key="6">
    <source>
        <dbReference type="SAM" id="MobiDB-lite"/>
    </source>
</evidence>
<sequence length="171" mass="18533">MAGRNIDPHGTARRGFTLGGHDSETDIEDRLRDPALTEGTVLRRVVGYAIDVVILAAIGFAIHLVVFMTLGLLAPLLYPLLVVLPLIYHTYFVQSAASATIGQRLAGLEVRRLDGGRPGPLQAFVMVCLFYLTLALTSGLLLLWCLIDDRGRCLHDILSGTLVLRGDRVGA</sequence>
<dbReference type="InterPro" id="IPR051791">
    <property type="entry name" value="Pra-immunoreactive"/>
</dbReference>
<dbReference type="AlphaFoldDB" id="A0A8J7V146"/>
<evidence type="ECO:0000256" key="5">
    <source>
        <dbReference type="ARBA" id="ARBA00023136"/>
    </source>
</evidence>
<evidence type="ECO:0000256" key="3">
    <source>
        <dbReference type="ARBA" id="ARBA00022692"/>
    </source>
</evidence>
<evidence type="ECO:0000313" key="10">
    <source>
        <dbReference type="Proteomes" id="UP000672602"/>
    </source>
</evidence>
<dbReference type="GO" id="GO:0005886">
    <property type="term" value="C:plasma membrane"/>
    <property type="evidence" value="ECO:0007669"/>
    <property type="project" value="UniProtKB-SubCell"/>
</dbReference>
<evidence type="ECO:0000256" key="4">
    <source>
        <dbReference type="ARBA" id="ARBA00022989"/>
    </source>
</evidence>
<feature type="region of interest" description="Disordered" evidence="6">
    <location>
        <begin position="1"/>
        <end position="21"/>
    </location>
</feature>
<protein>
    <submittedName>
        <fullName evidence="9">RDD family protein</fullName>
    </submittedName>
</protein>